<keyword evidence="1" id="KW-1133">Transmembrane helix</keyword>
<keyword evidence="1" id="KW-0472">Membrane</keyword>
<sequence>MSTTYVDGQILPKYRYALTSKVNLSKINAIYTETIDYYRCKPCNLKCFENDFDKWISGNETIDKFDAQLNINIRGKWQWDIENQQWKRYGQSEVLLMFCFSITDVSFVYGVGFAIIGVLVLLVVLTCELLTKLHQLAQWVISSAVAVLQHQ</sequence>
<reference evidence="2 3" key="1">
    <citation type="submission" date="2018-08" db="EMBL/GenBank/DDBJ databases">
        <title>Genome and evolution of the arbuscular mycorrhizal fungus Diversispora epigaea (formerly Glomus versiforme) and its bacterial endosymbionts.</title>
        <authorList>
            <person name="Sun X."/>
            <person name="Fei Z."/>
            <person name="Harrison M."/>
        </authorList>
    </citation>
    <scope>NUCLEOTIDE SEQUENCE [LARGE SCALE GENOMIC DNA]</scope>
    <source>
        <strain evidence="2 3">IT104</strain>
    </source>
</reference>
<organism evidence="2 3">
    <name type="scientific">Diversispora epigaea</name>
    <dbReference type="NCBI Taxonomy" id="1348612"/>
    <lineage>
        <taxon>Eukaryota</taxon>
        <taxon>Fungi</taxon>
        <taxon>Fungi incertae sedis</taxon>
        <taxon>Mucoromycota</taxon>
        <taxon>Glomeromycotina</taxon>
        <taxon>Glomeromycetes</taxon>
        <taxon>Diversisporales</taxon>
        <taxon>Diversisporaceae</taxon>
        <taxon>Diversispora</taxon>
    </lineage>
</organism>
<proteinExistence type="predicted"/>
<dbReference type="Proteomes" id="UP000266861">
    <property type="component" value="Unassembled WGS sequence"/>
</dbReference>
<keyword evidence="3" id="KW-1185">Reference proteome</keyword>
<name>A0A397JMY6_9GLOM</name>
<protein>
    <submittedName>
        <fullName evidence="2">Uncharacterized protein</fullName>
    </submittedName>
</protein>
<keyword evidence="1" id="KW-0812">Transmembrane</keyword>
<evidence type="ECO:0000313" key="2">
    <source>
        <dbReference type="EMBL" id="RHZ89007.1"/>
    </source>
</evidence>
<feature type="transmembrane region" description="Helical" evidence="1">
    <location>
        <begin position="94"/>
        <end position="125"/>
    </location>
</feature>
<dbReference type="AlphaFoldDB" id="A0A397JMY6"/>
<dbReference type="EMBL" id="PQFF01000017">
    <property type="protein sequence ID" value="RHZ89007.1"/>
    <property type="molecule type" value="Genomic_DNA"/>
</dbReference>
<accession>A0A397JMY6</accession>
<comment type="caution">
    <text evidence="2">The sequence shown here is derived from an EMBL/GenBank/DDBJ whole genome shotgun (WGS) entry which is preliminary data.</text>
</comment>
<evidence type="ECO:0000256" key="1">
    <source>
        <dbReference type="SAM" id="Phobius"/>
    </source>
</evidence>
<evidence type="ECO:0000313" key="3">
    <source>
        <dbReference type="Proteomes" id="UP000266861"/>
    </source>
</evidence>
<gene>
    <name evidence="2" type="ORF">Glove_19g421</name>
</gene>